<dbReference type="AlphaFoldDB" id="G3GY07"/>
<reference evidence="3" key="1">
    <citation type="journal article" date="2011" name="Nat. Biotechnol.">
        <title>The genomic sequence of the Chinese hamster ovary (CHO)-K1 cell line.</title>
        <authorList>
            <person name="Xu X."/>
            <person name="Nagarajan H."/>
            <person name="Lewis N.E."/>
            <person name="Pan S."/>
            <person name="Cai Z."/>
            <person name="Liu X."/>
            <person name="Chen W."/>
            <person name="Xie M."/>
            <person name="Wang W."/>
            <person name="Hammond S."/>
            <person name="Andersen M.R."/>
            <person name="Neff N."/>
            <person name="Passarelli B."/>
            <person name="Koh W."/>
            <person name="Fan H.C."/>
            <person name="Wang J."/>
            <person name="Gui Y."/>
            <person name="Lee K.H."/>
            <person name="Betenbaugh M.J."/>
            <person name="Quake S.R."/>
            <person name="Famili I."/>
            <person name="Palsson B.O."/>
            <person name="Wang J."/>
        </authorList>
    </citation>
    <scope>NUCLEOTIDE SEQUENCE [LARGE SCALE GENOMIC DNA]</scope>
    <source>
        <strain evidence="3">CHO K1 cell line</strain>
    </source>
</reference>
<evidence type="ECO:0000313" key="3">
    <source>
        <dbReference type="Proteomes" id="UP000001075"/>
    </source>
</evidence>
<gene>
    <name evidence="2" type="ORF">I79_002658</name>
</gene>
<organism evidence="2 3">
    <name type="scientific">Cricetulus griseus</name>
    <name type="common">Chinese hamster</name>
    <name type="synonym">Cricetulus barabensis griseus</name>
    <dbReference type="NCBI Taxonomy" id="10029"/>
    <lineage>
        <taxon>Eukaryota</taxon>
        <taxon>Metazoa</taxon>
        <taxon>Chordata</taxon>
        <taxon>Craniata</taxon>
        <taxon>Vertebrata</taxon>
        <taxon>Euteleostomi</taxon>
        <taxon>Mammalia</taxon>
        <taxon>Eutheria</taxon>
        <taxon>Euarchontoglires</taxon>
        <taxon>Glires</taxon>
        <taxon>Rodentia</taxon>
        <taxon>Myomorpha</taxon>
        <taxon>Muroidea</taxon>
        <taxon>Cricetidae</taxon>
        <taxon>Cricetinae</taxon>
        <taxon>Cricetulus</taxon>
    </lineage>
</organism>
<evidence type="ECO:0000313" key="2">
    <source>
        <dbReference type="EMBL" id="EGV95991.1"/>
    </source>
</evidence>
<dbReference type="Proteomes" id="UP000001075">
    <property type="component" value="Unassembled WGS sequence"/>
</dbReference>
<evidence type="ECO:0000256" key="1">
    <source>
        <dbReference type="SAM" id="MobiDB-lite"/>
    </source>
</evidence>
<accession>G3GY07</accession>
<dbReference type="EMBL" id="JH000063">
    <property type="protein sequence ID" value="EGV95991.1"/>
    <property type="molecule type" value="Genomic_DNA"/>
</dbReference>
<sequence>MQNTEHLVVDLRHIVKPPQKPSAIESPESQRWKCGEKSRDGSESQYRAKEKPTLRLASSPCNGSPCQDSWVVLFSTPRLPSSEEAGVQRNKN</sequence>
<protein>
    <submittedName>
        <fullName evidence="2">Uncharacterized protein</fullName>
    </submittedName>
</protein>
<proteinExistence type="predicted"/>
<dbReference type="InParanoid" id="G3GY07"/>
<feature type="compositionally biased region" description="Basic and acidic residues" evidence="1">
    <location>
        <begin position="28"/>
        <end position="47"/>
    </location>
</feature>
<name>G3GY07_CRIGR</name>
<feature type="region of interest" description="Disordered" evidence="1">
    <location>
        <begin position="15"/>
        <end position="47"/>
    </location>
</feature>